<evidence type="ECO:0000313" key="1">
    <source>
        <dbReference type="EMBL" id="EEX18666.1"/>
    </source>
</evidence>
<dbReference type="AlphaFoldDB" id="C9MNL3"/>
<protein>
    <submittedName>
        <fullName evidence="1">Uncharacterized protein</fullName>
    </submittedName>
</protein>
<dbReference type="EMBL" id="ACVA01000031">
    <property type="protein sequence ID" value="EEX18666.1"/>
    <property type="molecule type" value="Genomic_DNA"/>
</dbReference>
<name>C9MNL3_9BACT</name>
<proteinExistence type="predicted"/>
<sequence length="43" mass="4990">MELIVNAKVRSILLQCNSTLVVDTKIRKRHLIYNYLQDATTTL</sequence>
<keyword evidence="2" id="KW-1185">Reference proteome</keyword>
<accession>C9MNL3</accession>
<evidence type="ECO:0000313" key="2">
    <source>
        <dbReference type="Proteomes" id="UP000003327"/>
    </source>
</evidence>
<dbReference type="Proteomes" id="UP000003327">
    <property type="component" value="Unassembled WGS sequence"/>
</dbReference>
<organism evidence="1 2">
    <name type="scientific">Prevotella veroralis F0319</name>
    <dbReference type="NCBI Taxonomy" id="649761"/>
    <lineage>
        <taxon>Bacteria</taxon>
        <taxon>Pseudomonadati</taxon>
        <taxon>Bacteroidota</taxon>
        <taxon>Bacteroidia</taxon>
        <taxon>Bacteroidales</taxon>
        <taxon>Prevotellaceae</taxon>
        <taxon>Prevotella</taxon>
    </lineage>
</organism>
<gene>
    <name evidence="1" type="ORF">HMPREF0973_01200</name>
</gene>
<comment type="caution">
    <text evidence="1">The sequence shown here is derived from an EMBL/GenBank/DDBJ whole genome shotgun (WGS) entry which is preliminary data.</text>
</comment>
<dbReference type="HOGENOM" id="CLU_3237920_0_0_10"/>
<reference evidence="1 2" key="1">
    <citation type="submission" date="2009-09" db="EMBL/GenBank/DDBJ databases">
        <authorList>
            <person name="Weinstock G."/>
            <person name="Sodergren E."/>
            <person name="Clifton S."/>
            <person name="Fulton L."/>
            <person name="Fulton B."/>
            <person name="Courtney L."/>
            <person name="Fronick C."/>
            <person name="Harrison M."/>
            <person name="Strong C."/>
            <person name="Farmer C."/>
            <person name="Delahaunty K."/>
            <person name="Markovic C."/>
            <person name="Hall O."/>
            <person name="Minx P."/>
            <person name="Tomlinson C."/>
            <person name="Mitreva M."/>
            <person name="Nelson J."/>
            <person name="Hou S."/>
            <person name="Wollam A."/>
            <person name="Pepin K.H."/>
            <person name="Johnson M."/>
            <person name="Bhonagiri V."/>
            <person name="Nash W.E."/>
            <person name="Warren W."/>
            <person name="Chinwalla A."/>
            <person name="Mardis E.R."/>
            <person name="Wilson R.K."/>
        </authorList>
    </citation>
    <scope>NUCLEOTIDE SEQUENCE [LARGE SCALE GENOMIC DNA]</scope>
    <source>
        <strain evidence="1 2">F0319</strain>
    </source>
</reference>